<reference evidence="1 2" key="1">
    <citation type="submission" date="2019-02" db="EMBL/GenBank/DDBJ databases">
        <title>WGS of Pseudoxanthomonas species novum from clinical isolates.</title>
        <authorList>
            <person name="Bernier A.-M."/>
            <person name="Bernard K."/>
            <person name="Vachon A."/>
        </authorList>
    </citation>
    <scope>NUCLEOTIDE SEQUENCE [LARGE SCALE GENOMIC DNA]</scope>
    <source>
        <strain evidence="1 2">NML130969</strain>
    </source>
</reference>
<dbReference type="EMBL" id="SHMG01000006">
    <property type="protein sequence ID" value="TAA41484.1"/>
    <property type="molecule type" value="Genomic_DNA"/>
</dbReference>
<evidence type="ECO:0000313" key="1">
    <source>
        <dbReference type="EMBL" id="TAA41484.1"/>
    </source>
</evidence>
<evidence type="ECO:0000313" key="2">
    <source>
        <dbReference type="Proteomes" id="UP000294164"/>
    </source>
</evidence>
<dbReference type="OrthoDB" id="7028767at2"/>
<gene>
    <name evidence="1" type="ORF">EA655_11100</name>
</gene>
<accession>A0A4Q8M4S6</accession>
<protein>
    <submittedName>
        <fullName evidence="1">Uncharacterized protein</fullName>
    </submittedName>
</protein>
<dbReference type="AlphaFoldDB" id="A0A4Q8M4S6"/>
<proteinExistence type="predicted"/>
<name>A0A4Q8M4S6_9GAMM</name>
<organism evidence="1 2">
    <name type="scientific">Pseudoxanthomonas winnipegensis</name>
    <dbReference type="NCBI Taxonomy" id="2480810"/>
    <lineage>
        <taxon>Bacteria</taxon>
        <taxon>Pseudomonadati</taxon>
        <taxon>Pseudomonadota</taxon>
        <taxon>Gammaproteobacteria</taxon>
        <taxon>Lysobacterales</taxon>
        <taxon>Lysobacteraceae</taxon>
        <taxon>Pseudoxanthomonas</taxon>
    </lineage>
</organism>
<sequence>MNQARERWDIQETRQQVERVFGHDQREQVRPCLQTLNERVYFSEYHYRQAHHFISKPMEGRTGDEAMAVFSGAFDEGEEPGAWEHLRFAHAHAFACVQNLHSLADHLAYFAYWALGMNLDEKTRIPKLGDITRQEVKKRLPTSLNQVYGQLVEDESFLYIDALNNHSKHRSLIRVSYRTKLEMDLVKEHGLLFGEFTFRDKPYPARWVLETLRKEHNRQGALILAFGIALNGKLQAMPAVVR</sequence>
<comment type="caution">
    <text evidence="1">The sequence shown here is derived from an EMBL/GenBank/DDBJ whole genome shotgun (WGS) entry which is preliminary data.</text>
</comment>
<dbReference type="RefSeq" id="WP_130534632.1">
    <property type="nucleotide sequence ID" value="NZ_SHMG01000006.1"/>
</dbReference>
<dbReference type="Proteomes" id="UP000294164">
    <property type="component" value="Unassembled WGS sequence"/>
</dbReference>